<evidence type="ECO:0000313" key="14">
    <source>
        <dbReference type="EMBL" id="TNB48644.1"/>
    </source>
</evidence>
<reference evidence="14 15" key="1">
    <citation type="submission" date="2019-05" db="EMBL/GenBank/DDBJ databases">
        <authorList>
            <person name="Lee S.D."/>
        </authorList>
    </citation>
    <scope>NUCLEOTIDE SEQUENCE [LARGE SCALE GENOMIC DNA]</scope>
    <source>
        <strain evidence="14 15">GH2-6</strain>
    </source>
</reference>
<protein>
    <recommendedName>
        <fullName evidence="4 12">Heme exporter protein D</fullName>
    </recommendedName>
</protein>
<evidence type="ECO:0000256" key="6">
    <source>
        <dbReference type="ARBA" id="ARBA00022475"/>
    </source>
</evidence>
<dbReference type="GO" id="GO:0015886">
    <property type="term" value="P:heme transport"/>
    <property type="evidence" value="ECO:0007669"/>
    <property type="project" value="InterPro"/>
</dbReference>
<keyword evidence="7 12" id="KW-0997">Cell inner membrane</keyword>
<evidence type="ECO:0000256" key="3">
    <source>
        <dbReference type="ARBA" id="ARBA00008741"/>
    </source>
</evidence>
<keyword evidence="9 12" id="KW-0201">Cytochrome c-type biogenesis</keyword>
<name>A0A5C4JTW9_9HYPH</name>
<dbReference type="AlphaFoldDB" id="A0A5C4JTW9"/>
<keyword evidence="10 12" id="KW-1133">Transmembrane helix</keyword>
<comment type="subcellular location">
    <subcellularLocation>
        <location evidence="2 12">Cell inner membrane</location>
        <topology evidence="2 12">Single-pass membrane protein</topology>
    </subcellularLocation>
</comment>
<comment type="similarity">
    <text evidence="3 12">Belongs to the CcmD/CycX/HelD family.</text>
</comment>
<keyword evidence="8 12" id="KW-0812">Transmembrane</keyword>
<evidence type="ECO:0000256" key="12">
    <source>
        <dbReference type="RuleBase" id="RU363101"/>
    </source>
</evidence>
<dbReference type="Pfam" id="PF04995">
    <property type="entry name" value="CcmD"/>
    <property type="match status" value="1"/>
</dbReference>
<evidence type="ECO:0000256" key="5">
    <source>
        <dbReference type="ARBA" id="ARBA00022448"/>
    </source>
</evidence>
<dbReference type="RefSeq" id="WP_138747548.1">
    <property type="nucleotide sequence ID" value="NZ_CP066786.1"/>
</dbReference>
<evidence type="ECO:0000256" key="11">
    <source>
        <dbReference type="ARBA" id="ARBA00023136"/>
    </source>
</evidence>
<evidence type="ECO:0000256" key="2">
    <source>
        <dbReference type="ARBA" id="ARBA00004377"/>
    </source>
</evidence>
<keyword evidence="5 12" id="KW-0813">Transport</keyword>
<comment type="function">
    <text evidence="1 12">Required for the export of heme to the periplasm for the biogenesis of c-type cytochromes.</text>
</comment>
<feature type="transmembrane region" description="Helical" evidence="12">
    <location>
        <begin position="6"/>
        <end position="27"/>
    </location>
</feature>
<dbReference type="KEGG" id="mlut:JET14_18125"/>
<organism evidence="14 15">
    <name type="scientific">Martelella lutilitoris</name>
    <dbReference type="NCBI Taxonomy" id="2583532"/>
    <lineage>
        <taxon>Bacteria</taxon>
        <taxon>Pseudomonadati</taxon>
        <taxon>Pseudomonadota</taxon>
        <taxon>Alphaproteobacteria</taxon>
        <taxon>Hyphomicrobiales</taxon>
        <taxon>Aurantimonadaceae</taxon>
        <taxon>Martelella</taxon>
    </lineage>
</organism>
<evidence type="ECO:0000313" key="15">
    <source>
        <dbReference type="Proteomes" id="UP000307874"/>
    </source>
</evidence>
<dbReference type="Proteomes" id="UP000596083">
    <property type="component" value="Chromosome"/>
</dbReference>
<accession>A0A5C4JTW9</accession>
<evidence type="ECO:0000313" key="13">
    <source>
        <dbReference type="EMBL" id="QQM30169.1"/>
    </source>
</evidence>
<dbReference type="GO" id="GO:0005886">
    <property type="term" value="C:plasma membrane"/>
    <property type="evidence" value="ECO:0007669"/>
    <property type="project" value="UniProtKB-SubCell"/>
</dbReference>
<dbReference type="NCBIfam" id="TIGR03141">
    <property type="entry name" value="cytochro_ccmD"/>
    <property type="match status" value="1"/>
</dbReference>
<dbReference type="InterPro" id="IPR007078">
    <property type="entry name" value="Haem_export_protD_CcmD"/>
</dbReference>
<evidence type="ECO:0000256" key="1">
    <source>
        <dbReference type="ARBA" id="ARBA00002442"/>
    </source>
</evidence>
<reference evidence="14 15" key="2">
    <citation type="submission" date="2019-06" db="EMBL/GenBank/DDBJ databases">
        <title>Martelella lutilitoris sp. nov., isolated from a tidal mudflat.</title>
        <authorList>
            <person name="Kim Y.-J."/>
        </authorList>
    </citation>
    <scope>NUCLEOTIDE SEQUENCE [LARGE SCALE GENOMIC DNA]</scope>
    <source>
        <strain evidence="14 15">GH2-6</strain>
    </source>
</reference>
<dbReference type="EMBL" id="CP066786">
    <property type="protein sequence ID" value="QQM30169.1"/>
    <property type="molecule type" value="Genomic_DNA"/>
</dbReference>
<dbReference type="GO" id="GO:0017004">
    <property type="term" value="P:cytochrome complex assembly"/>
    <property type="evidence" value="ECO:0007669"/>
    <property type="project" value="UniProtKB-KW"/>
</dbReference>
<gene>
    <name evidence="14" type="primary">ccmD</name>
    <name evidence="14" type="ORF">FF124_05790</name>
    <name evidence="13" type="ORF">JET14_18125</name>
</gene>
<dbReference type="EMBL" id="VCLB01000003">
    <property type="protein sequence ID" value="TNB48644.1"/>
    <property type="molecule type" value="Genomic_DNA"/>
</dbReference>
<sequence>MSHAFFISAAYGATALVFAGLVAWLVLDGRARRRELAALEKAGARRRSAGKGA</sequence>
<evidence type="ECO:0000256" key="7">
    <source>
        <dbReference type="ARBA" id="ARBA00022519"/>
    </source>
</evidence>
<evidence type="ECO:0000256" key="10">
    <source>
        <dbReference type="ARBA" id="ARBA00022989"/>
    </source>
</evidence>
<proteinExistence type="inferred from homology"/>
<keyword evidence="6 12" id="KW-1003">Cell membrane</keyword>
<keyword evidence="11 12" id="KW-0472">Membrane</keyword>
<evidence type="ECO:0000313" key="16">
    <source>
        <dbReference type="Proteomes" id="UP000596083"/>
    </source>
</evidence>
<reference evidence="13 16" key="3">
    <citation type="submission" date="2020-12" db="EMBL/GenBank/DDBJ databases">
        <authorList>
            <person name="Zheng R.K."/>
            <person name="Sun C.M."/>
        </authorList>
    </citation>
    <scope>NUCLEOTIDE SEQUENCE [LARGE SCALE GENOMIC DNA]</scope>
    <source>
        <strain evidence="13 16">ZRK001</strain>
    </source>
</reference>
<evidence type="ECO:0000256" key="4">
    <source>
        <dbReference type="ARBA" id="ARBA00016461"/>
    </source>
</evidence>
<evidence type="ECO:0000256" key="8">
    <source>
        <dbReference type="ARBA" id="ARBA00022692"/>
    </source>
</evidence>
<evidence type="ECO:0000256" key="9">
    <source>
        <dbReference type="ARBA" id="ARBA00022748"/>
    </source>
</evidence>
<dbReference type="Proteomes" id="UP000307874">
    <property type="component" value="Unassembled WGS sequence"/>
</dbReference>
<keyword evidence="15" id="KW-1185">Reference proteome</keyword>